<accession>A0A562IMI5</accession>
<dbReference type="GO" id="GO:0003924">
    <property type="term" value="F:GTPase activity"/>
    <property type="evidence" value="ECO:0007669"/>
    <property type="project" value="UniProtKB-UniRule"/>
</dbReference>
<feature type="domain" description="Era-type G" evidence="8">
    <location>
        <begin position="28"/>
        <end position="195"/>
    </location>
</feature>
<dbReference type="RefSeq" id="WP_153361479.1">
    <property type="nucleotide sequence ID" value="NZ_JABGDC010000161.1"/>
</dbReference>
<gene>
    <name evidence="6" type="primary">era</name>
    <name evidence="9" type="ORF">JD78_00667</name>
</gene>
<dbReference type="SUPFAM" id="SSF52540">
    <property type="entry name" value="P-loop containing nucleoside triphosphate hydrolases"/>
    <property type="match status" value="1"/>
</dbReference>
<evidence type="ECO:0000256" key="7">
    <source>
        <dbReference type="PROSITE-ProRule" id="PRU01050"/>
    </source>
</evidence>
<dbReference type="PANTHER" id="PTHR42698">
    <property type="entry name" value="GTPASE ERA"/>
    <property type="match status" value="1"/>
</dbReference>
<dbReference type="Proteomes" id="UP000321490">
    <property type="component" value="Unassembled WGS sequence"/>
</dbReference>
<keyword evidence="6" id="KW-0963">Cytoplasm</keyword>
<dbReference type="InterPro" id="IPR015946">
    <property type="entry name" value="KH_dom-like_a/b"/>
</dbReference>
<dbReference type="Pfam" id="PF07650">
    <property type="entry name" value="KH_2"/>
    <property type="match status" value="1"/>
</dbReference>
<comment type="similarity">
    <text evidence="1 6 7">Belongs to the TRAFAC class TrmE-Era-EngA-EngB-Septin-like GTPase superfamily. Era GTPase family.</text>
</comment>
<dbReference type="InterPro" id="IPR030388">
    <property type="entry name" value="G_ERA_dom"/>
</dbReference>
<keyword evidence="6" id="KW-0472">Membrane</keyword>
<comment type="caution">
    <text evidence="9">The sequence shown here is derived from an EMBL/GenBank/DDBJ whole genome shotgun (WGS) entry which is preliminary data.</text>
</comment>
<keyword evidence="3 6" id="KW-0547">Nucleotide-binding</keyword>
<dbReference type="GO" id="GO:0005829">
    <property type="term" value="C:cytosol"/>
    <property type="evidence" value="ECO:0007669"/>
    <property type="project" value="TreeGrafter"/>
</dbReference>
<proteinExistence type="inferred from homology"/>
<protein>
    <recommendedName>
        <fullName evidence="2 6">GTPase Era</fullName>
    </recommendedName>
</protein>
<keyword evidence="6" id="KW-0690">Ribosome biogenesis</keyword>
<sequence length="323" mass="34819">MIAAARTGLSVRSGTLTGVTDTDQPPYRSGFACLVGRPNAGKTTLTNALVGEKVGIVSNRPQTTRHAIRGVVHRPAGQLVLVDTPGLHKPKSLLGKRLNDVVRDTLSEVDVIVFCIPADQPVGAGDAFIARQLKEVTTPIVLVVTKTDAAGKKQVTEQLVAASKLVEAREIVPVSAVAGDQVELLEDLLIGLLPEGPPMYPDEQTTDEDVERQIAELVREAALEKVRQEVPHSLAVTVEEIIRKPDPRDPDAVFTEIHALLHIERPSQKPMLLGKGGQTIKAIGSEARVGLETLLGGRVHLDLHVTVLGEWQDDPKKLNRLGY</sequence>
<dbReference type="PANTHER" id="PTHR42698:SF1">
    <property type="entry name" value="GTPASE ERA, MITOCHONDRIAL"/>
    <property type="match status" value="1"/>
</dbReference>
<comment type="caution">
    <text evidence="6 7">Lacks conserved residue(s) required for the propagation of feature annotation.</text>
</comment>
<dbReference type="SUPFAM" id="SSF54814">
    <property type="entry name" value="Prokaryotic type KH domain (KH-domain type II)"/>
    <property type="match status" value="1"/>
</dbReference>
<dbReference type="InterPro" id="IPR027417">
    <property type="entry name" value="P-loop_NTPase"/>
</dbReference>
<evidence type="ECO:0000259" key="8">
    <source>
        <dbReference type="PROSITE" id="PS51713"/>
    </source>
</evidence>
<dbReference type="InterPro" id="IPR005662">
    <property type="entry name" value="GTPase_Era-like"/>
</dbReference>
<evidence type="ECO:0000256" key="4">
    <source>
        <dbReference type="ARBA" id="ARBA00022884"/>
    </source>
</evidence>
<evidence type="ECO:0000256" key="1">
    <source>
        <dbReference type="ARBA" id="ARBA00007921"/>
    </source>
</evidence>
<dbReference type="EMBL" id="VLKF01000001">
    <property type="protein sequence ID" value="TWH72160.1"/>
    <property type="molecule type" value="Genomic_DNA"/>
</dbReference>
<dbReference type="PROSITE" id="PS51713">
    <property type="entry name" value="G_ERA"/>
    <property type="match status" value="1"/>
</dbReference>
<dbReference type="NCBIfam" id="NF000908">
    <property type="entry name" value="PRK00089.1"/>
    <property type="match status" value="1"/>
</dbReference>
<evidence type="ECO:0000256" key="3">
    <source>
        <dbReference type="ARBA" id="ARBA00022741"/>
    </source>
</evidence>
<name>A0A562IMI5_9ACTN</name>
<keyword evidence="4 6" id="KW-0694">RNA-binding</keyword>
<evidence type="ECO:0000313" key="9">
    <source>
        <dbReference type="EMBL" id="TWH72160.1"/>
    </source>
</evidence>
<evidence type="ECO:0000313" key="10">
    <source>
        <dbReference type="Proteomes" id="UP000321490"/>
    </source>
</evidence>
<keyword evidence="6" id="KW-0699">rRNA-binding</keyword>
<evidence type="ECO:0000256" key="2">
    <source>
        <dbReference type="ARBA" id="ARBA00020484"/>
    </source>
</evidence>
<comment type="subcellular location">
    <subcellularLocation>
        <location evidence="6">Cytoplasm</location>
    </subcellularLocation>
    <subcellularLocation>
        <location evidence="6">Cell membrane</location>
        <topology evidence="6">Peripheral membrane protein</topology>
    </subcellularLocation>
</comment>
<dbReference type="CDD" id="cd22534">
    <property type="entry name" value="KH-II_Era"/>
    <property type="match status" value="1"/>
</dbReference>
<dbReference type="GO" id="GO:0070181">
    <property type="term" value="F:small ribosomal subunit rRNA binding"/>
    <property type="evidence" value="ECO:0007669"/>
    <property type="project" value="UniProtKB-UniRule"/>
</dbReference>
<dbReference type="Gene3D" id="3.30.300.20">
    <property type="match status" value="1"/>
</dbReference>
<comment type="subunit">
    <text evidence="6">Monomer.</text>
</comment>
<dbReference type="GO" id="GO:0043024">
    <property type="term" value="F:ribosomal small subunit binding"/>
    <property type="evidence" value="ECO:0007669"/>
    <property type="project" value="TreeGrafter"/>
</dbReference>
<dbReference type="GO" id="GO:0005886">
    <property type="term" value="C:plasma membrane"/>
    <property type="evidence" value="ECO:0007669"/>
    <property type="project" value="UniProtKB-SubCell"/>
</dbReference>
<keyword evidence="10" id="KW-1185">Reference proteome</keyword>
<organism evidence="9 10">
    <name type="scientific">Modestobacter roseus</name>
    <dbReference type="NCBI Taxonomy" id="1181884"/>
    <lineage>
        <taxon>Bacteria</taxon>
        <taxon>Bacillati</taxon>
        <taxon>Actinomycetota</taxon>
        <taxon>Actinomycetes</taxon>
        <taxon>Geodermatophilales</taxon>
        <taxon>Geodermatophilaceae</taxon>
        <taxon>Modestobacter</taxon>
    </lineage>
</organism>
<dbReference type="AlphaFoldDB" id="A0A562IMI5"/>
<evidence type="ECO:0000256" key="6">
    <source>
        <dbReference type="HAMAP-Rule" id="MF_00367"/>
    </source>
</evidence>
<comment type="function">
    <text evidence="6">An essential GTPase that binds both GDP and GTP, with rapid nucleotide exchange. Plays a role in 16S rRNA processing and 30S ribosomal subunit biogenesis and possibly also in cell cycle regulation and energy metabolism.</text>
</comment>
<dbReference type="FunFam" id="3.40.50.300:FF:000094">
    <property type="entry name" value="GTPase Era"/>
    <property type="match status" value="1"/>
</dbReference>
<feature type="binding site" evidence="6">
    <location>
        <begin position="145"/>
        <end position="148"/>
    </location>
    <ligand>
        <name>GTP</name>
        <dbReference type="ChEBI" id="CHEBI:37565"/>
    </ligand>
</feature>
<dbReference type="GO" id="GO:0005525">
    <property type="term" value="F:GTP binding"/>
    <property type="evidence" value="ECO:0007669"/>
    <property type="project" value="UniProtKB-UniRule"/>
</dbReference>
<dbReference type="NCBIfam" id="TIGR00231">
    <property type="entry name" value="small_GTP"/>
    <property type="match status" value="1"/>
</dbReference>
<dbReference type="InterPro" id="IPR005225">
    <property type="entry name" value="Small_GTP-bd"/>
</dbReference>
<dbReference type="InterPro" id="IPR009019">
    <property type="entry name" value="KH_sf_prok-type"/>
</dbReference>
<feature type="binding site" evidence="6">
    <location>
        <begin position="83"/>
        <end position="87"/>
    </location>
    <ligand>
        <name>GTP</name>
        <dbReference type="ChEBI" id="CHEBI:37565"/>
    </ligand>
</feature>
<dbReference type="HAMAP" id="MF_00367">
    <property type="entry name" value="GTPase_Era"/>
    <property type="match status" value="1"/>
</dbReference>
<dbReference type="OrthoDB" id="9805918at2"/>
<dbReference type="Pfam" id="PF01926">
    <property type="entry name" value="MMR_HSR1"/>
    <property type="match status" value="1"/>
</dbReference>
<dbReference type="NCBIfam" id="TIGR00436">
    <property type="entry name" value="era"/>
    <property type="match status" value="1"/>
</dbReference>
<dbReference type="CDD" id="cd04163">
    <property type="entry name" value="Era"/>
    <property type="match status" value="1"/>
</dbReference>
<keyword evidence="6" id="KW-1003">Cell membrane</keyword>
<dbReference type="InterPro" id="IPR004044">
    <property type="entry name" value="KH_dom_type_2"/>
</dbReference>
<dbReference type="Gene3D" id="3.40.50.300">
    <property type="entry name" value="P-loop containing nucleotide triphosphate hydrolases"/>
    <property type="match status" value="1"/>
</dbReference>
<dbReference type="GO" id="GO:0000028">
    <property type="term" value="P:ribosomal small subunit assembly"/>
    <property type="evidence" value="ECO:0007669"/>
    <property type="project" value="TreeGrafter"/>
</dbReference>
<keyword evidence="5 6" id="KW-0342">GTP-binding</keyword>
<reference evidence="9 10" key="1">
    <citation type="submission" date="2019-07" db="EMBL/GenBank/DDBJ databases">
        <title>R&amp;d 2014.</title>
        <authorList>
            <person name="Klenk H.-P."/>
        </authorList>
    </citation>
    <scope>NUCLEOTIDE SEQUENCE [LARGE SCALE GENOMIC DNA]</scope>
    <source>
        <strain evidence="9 10">DSM 45764</strain>
    </source>
</reference>
<dbReference type="InterPro" id="IPR006073">
    <property type="entry name" value="GTP-bd"/>
</dbReference>
<evidence type="ECO:0000256" key="5">
    <source>
        <dbReference type="ARBA" id="ARBA00023134"/>
    </source>
</evidence>